<keyword evidence="3" id="KW-1185">Reference proteome</keyword>
<sequence>MPISTRSSQRTVVDGLSSNSKNSKRMSSINTTSSISNQEKSYSESILNEDADLSSVPTSEIIDSILEMNSDPRIERLVLALKARTPQGVADAVEAEKRGRSIVISGVPECGLDQPLSVRQKDLEQKVVSILDTLGVDCVPEVTYRVKPPQKLPMIRDENDELLKSDGEKAKALGRYFASVFTRATQLQ</sequence>
<organism evidence="2 3">
    <name type="scientific">Ancylostoma duodenale</name>
    <dbReference type="NCBI Taxonomy" id="51022"/>
    <lineage>
        <taxon>Eukaryota</taxon>
        <taxon>Metazoa</taxon>
        <taxon>Ecdysozoa</taxon>
        <taxon>Nematoda</taxon>
        <taxon>Chromadorea</taxon>
        <taxon>Rhabditida</taxon>
        <taxon>Rhabditina</taxon>
        <taxon>Rhabditomorpha</taxon>
        <taxon>Strongyloidea</taxon>
        <taxon>Ancylostomatidae</taxon>
        <taxon>Ancylostomatinae</taxon>
        <taxon>Ancylostoma</taxon>
    </lineage>
</organism>
<accession>A0A0C2D0S0</accession>
<dbReference type="EMBL" id="KN737016">
    <property type="protein sequence ID" value="KIH55632.1"/>
    <property type="molecule type" value="Genomic_DNA"/>
</dbReference>
<protein>
    <submittedName>
        <fullName evidence="2">Uncharacterized protein</fullName>
    </submittedName>
</protein>
<proteinExistence type="predicted"/>
<feature type="compositionally biased region" description="Polar residues" evidence="1">
    <location>
        <begin position="1"/>
        <end position="11"/>
    </location>
</feature>
<feature type="non-terminal residue" evidence="2">
    <location>
        <position position="188"/>
    </location>
</feature>
<reference evidence="2 3" key="1">
    <citation type="submission" date="2013-12" db="EMBL/GenBank/DDBJ databases">
        <title>Draft genome of the parsitic nematode Ancylostoma duodenale.</title>
        <authorList>
            <person name="Mitreva M."/>
        </authorList>
    </citation>
    <scope>NUCLEOTIDE SEQUENCE [LARGE SCALE GENOMIC DNA]</scope>
    <source>
        <strain evidence="2 3">Zhejiang</strain>
    </source>
</reference>
<evidence type="ECO:0000313" key="3">
    <source>
        <dbReference type="Proteomes" id="UP000054047"/>
    </source>
</evidence>
<dbReference type="Proteomes" id="UP000054047">
    <property type="component" value="Unassembled WGS sequence"/>
</dbReference>
<evidence type="ECO:0000313" key="2">
    <source>
        <dbReference type="EMBL" id="KIH55632.1"/>
    </source>
</evidence>
<dbReference type="AlphaFoldDB" id="A0A0C2D0S0"/>
<feature type="region of interest" description="Disordered" evidence="1">
    <location>
        <begin position="1"/>
        <end position="46"/>
    </location>
</feature>
<evidence type="ECO:0000256" key="1">
    <source>
        <dbReference type="SAM" id="MobiDB-lite"/>
    </source>
</evidence>
<dbReference type="OrthoDB" id="5889343at2759"/>
<gene>
    <name evidence="2" type="ORF">ANCDUO_14206</name>
</gene>
<feature type="compositionally biased region" description="Low complexity" evidence="1">
    <location>
        <begin position="17"/>
        <end position="37"/>
    </location>
</feature>
<name>A0A0C2D0S0_9BILA</name>